<evidence type="ECO:0000313" key="2">
    <source>
        <dbReference type="EMBL" id="OGI84231.1"/>
    </source>
</evidence>
<name>A0A1F6WQS9_9BACT</name>
<protein>
    <recommendedName>
        <fullName evidence="1">DM13 domain-containing protein</fullName>
    </recommendedName>
</protein>
<dbReference type="InterPro" id="IPR019545">
    <property type="entry name" value="DM13_domain"/>
</dbReference>
<accession>A0A1F6WQS9</accession>
<dbReference type="Proteomes" id="UP000178184">
    <property type="component" value="Unassembled WGS sequence"/>
</dbReference>
<dbReference type="STRING" id="1801764.A2903_00550"/>
<evidence type="ECO:0000313" key="3">
    <source>
        <dbReference type="Proteomes" id="UP000178184"/>
    </source>
</evidence>
<reference evidence="2 3" key="1">
    <citation type="journal article" date="2016" name="Nat. Commun.">
        <title>Thousands of microbial genomes shed light on interconnected biogeochemical processes in an aquifer system.</title>
        <authorList>
            <person name="Anantharaman K."/>
            <person name="Brown C.T."/>
            <person name="Hug L.A."/>
            <person name="Sharon I."/>
            <person name="Castelle C.J."/>
            <person name="Probst A.J."/>
            <person name="Thomas B.C."/>
            <person name="Singh A."/>
            <person name="Wilkins M.J."/>
            <person name="Karaoz U."/>
            <person name="Brodie E.L."/>
            <person name="Williams K.H."/>
            <person name="Hubbard S.S."/>
            <person name="Banfield J.F."/>
        </authorList>
    </citation>
    <scope>NUCLEOTIDE SEQUENCE [LARGE SCALE GENOMIC DNA]</scope>
</reference>
<evidence type="ECO:0000259" key="1">
    <source>
        <dbReference type="PROSITE" id="PS51549"/>
    </source>
</evidence>
<proteinExistence type="predicted"/>
<dbReference type="AlphaFoldDB" id="A0A1F6WQS9"/>
<gene>
    <name evidence="2" type="ORF">A2903_00550</name>
</gene>
<dbReference type="PROSITE" id="PS51549">
    <property type="entry name" value="DM13"/>
    <property type="match status" value="1"/>
</dbReference>
<feature type="domain" description="DM13" evidence="1">
    <location>
        <begin position="6"/>
        <end position="105"/>
    </location>
</feature>
<organism evidence="2 3">
    <name type="scientific">Candidatus Nomurabacteria bacterium RIFCSPLOWO2_01_FULL_33_17</name>
    <dbReference type="NCBI Taxonomy" id="1801764"/>
    <lineage>
        <taxon>Bacteria</taxon>
        <taxon>Candidatus Nomuraibacteriota</taxon>
    </lineage>
</organism>
<dbReference type="Pfam" id="PF10517">
    <property type="entry name" value="DM13"/>
    <property type="match status" value="1"/>
</dbReference>
<comment type="caution">
    <text evidence="2">The sequence shown here is derived from an EMBL/GenBank/DDBJ whole genome shotgun (WGS) entry which is preliminary data.</text>
</comment>
<dbReference type="EMBL" id="MFUO01000006">
    <property type="protein sequence ID" value="OGI84231.1"/>
    <property type="molecule type" value="Genomic_DNA"/>
</dbReference>
<sequence length="107" mass="12167">MIFKKGTFTGFDKIHNGSGDIVLVQINGKNYIRFEENFNVNNGPDLYVGLGKNGEYIKDSELGKLKGNIGSQNYELPENINFENVHEVWIWCKAFSVPFAKAILFDF</sequence>